<feature type="compositionally biased region" description="Low complexity" evidence="2">
    <location>
        <begin position="41"/>
        <end position="52"/>
    </location>
</feature>
<organism evidence="3 4">
    <name type="scientific">Metarhizium album (strain ARSEF 1941)</name>
    <dbReference type="NCBI Taxonomy" id="1081103"/>
    <lineage>
        <taxon>Eukaryota</taxon>
        <taxon>Fungi</taxon>
        <taxon>Dikarya</taxon>
        <taxon>Ascomycota</taxon>
        <taxon>Pezizomycotina</taxon>
        <taxon>Sordariomycetes</taxon>
        <taxon>Hypocreomycetidae</taxon>
        <taxon>Hypocreales</taxon>
        <taxon>Clavicipitaceae</taxon>
        <taxon>Metarhizium</taxon>
    </lineage>
</organism>
<feature type="coiled-coil region" evidence="1">
    <location>
        <begin position="85"/>
        <end position="112"/>
    </location>
</feature>
<keyword evidence="1" id="KW-0175">Coiled coil</keyword>
<dbReference type="Proteomes" id="UP000030816">
    <property type="component" value="Unassembled WGS sequence"/>
</dbReference>
<sequence length="265" mass="29728">MSSPHSPPGSPANESIEACPVEDQDEQAAGGGDDTITISDVAAQVQPQAQPQDHPTEERKNNHYSTSSPSPPPADVPPFDWDYFESRYEKALQEADEEEMEILNEAEALAKNQLLDFHQSHFSADAVARFGSDFLNLTERKEVDENNDEEGWEGEVDDGLGYYEDGVKRTLTDEQIEIFRHSELRDLDRRQEQAKSSKLMGNKGNVTSQSQGPSTEHDGVATHATRSSKKRKKKARKDKQEKPKPDLRKRTWDVVDAGLDSLDYD</sequence>
<evidence type="ECO:0000256" key="1">
    <source>
        <dbReference type="SAM" id="Coils"/>
    </source>
</evidence>
<accession>A0A0B2WSX9</accession>
<dbReference type="PANTHER" id="PTHR40642:SF1">
    <property type="entry name" value="YALI0F31295P"/>
    <property type="match status" value="1"/>
</dbReference>
<evidence type="ECO:0000256" key="2">
    <source>
        <dbReference type="SAM" id="MobiDB-lite"/>
    </source>
</evidence>
<evidence type="ECO:0000313" key="3">
    <source>
        <dbReference type="EMBL" id="KHN96719.1"/>
    </source>
</evidence>
<proteinExistence type="predicted"/>
<dbReference type="Pfam" id="PF12720">
    <property type="entry name" value="DUF3807"/>
    <property type="match status" value="1"/>
</dbReference>
<reference evidence="3 4" key="1">
    <citation type="journal article" date="2014" name="Proc. Natl. Acad. Sci. U.S.A.">
        <title>Trajectory and genomic determinants of fungal-pathogen speciation and host adaptation.</title>
        <authorList>
            <person name="Hu X."/>
            <person name="Xiao G."/>
            <person name="Zheng P."/>
            <person name="Shang Y."/>
            <person name="Su Y."/>
            <person name="Zhang X."/>
            <person name="Liu X."/>
            <person name="Zhan S."/>
            <person name="St Leger R.J."/>
            <person name="Wang C."/>
        </authorList>
    </citation>
    <scope>NUCLEOTIDE SEQUENCE [LARGE SCALE GENOMIC DNA]</scope>
    <source>
        <strain evidence="3 4">ARSEF 1941</strain>
    </source>
</reference>
<comment type="caution">
    <text evidence="3">The sequence shown here is derived from an EMBL/GenBank/DDBJ whole genome shotgun (WGS) entry which is preliminary data.</text>
</comment>
<feature type="region of interest" description="Disordered" evidence="2">
    <location>
        <begin position="1"/>
        <end position="81"/>
    </location>
</feature>
<gene>
    <name evidence="3" type="ORF">MAM_05275</name>
</gene>
<feature type="compositionally biased region" description="Polar residues" evidence="2">
    <location>
        <begin position="204"/>
        <end position="214"/>
    </location>
</feature>
<dbReference type="AlphaFoldDB" id="A0A0B2WSX9"/>
<feature type="compositionally biased region" description="Basic and acidic residues" evidence="2">
    <location>
        <begin position="181"/>
        <end position="195"/>
    </location>
</feature>
<name>A0A0B2WSX9_METAS</name>
<dbReference type="RefSeq" id="XP_040677785.1">
    <property type="nucleotide sequence ID" value="XM_040824073.1"/>
</dbReference>
<dbReference type="OrthoDB" id="5335351at2759"/>
<feature type="compositionally biased region" description="Pro residues" evidence="2">
    <location>
        <begin position="1"/>
        <end position="10"/>
    </location>
</feature>
<feature type="compositionally biased region" description="Basic residues" evidence="2">
    <location>
        <begin position="226"/>
        <end position="237"/>
    </location>
</feature>
<keyword evidence="4" id="KW-1185">Reference proteome</keyword>
<evidence type="ECO:0000313" key="4">
    <source>
        <dbReference type="Proteomes" id="UP000030816"/>
    </source>
</evidence>
<dbReference type="PANTHER" id="PTHR40642">
    <property type="entry name" value="YALI0F31295P"/>
    <property type="match status" value="1"/>
</dbReference>
<dbReference type="EMBL" id="AZHE01000013">
    <property type="protein sequence ID" value="KHN96719.1"/>
    <property type="molecule type" value="Genomic_DNA"/>
</dbReference>
<dbReference type="HOGENOM" id="CLU_072643_0_0_1"/>
<protein>
    <submittedName>
        <fullName evidence="3">Uncharacterized protein</fullName>
    </submittedName>
</protein>
<feature type="compositionally biased region" description="Basic and acidic residues" evidence="2">
    <location>
        <begin position="238"/>
        <end position="252"/>
    </location>
</feature>
<feature type="region of interest" description="Disordered" evidence="2">
    <location>
        <begin position="181"/>
        <end position="252"/>
    </location>
</feature>
<dbReference type="InterPro" id="IPR024526">
    <property type="entry name" value="DUF3807"/>
</dbReference>
<dbReference type="STRING" id="1081103.A0A0B2WSX9"/>
<dbReference type="GeneID" id="63739730"/>